<reference evidence="2" key="2">
    <citation type="submission" date="2023-07" db="EMBL/GenBank/DDBJ databases">
        <authorList>
            <consortium name="Lawrence Berkeley National Laboratory"/>
            <person name="Haridas S."/>
            <person name="Hensen N."/>
            <person name="Bonometti L."/>
            <person name="Westerberg I."/>
            <person name="Brannstrom I.O."/>
            <person name="Guillou S."/>
            <person name="Cros-Aarteil S."/>
            <person name="Calhoun S."/>
            <person name="Kuo A."/>
            <person name="Mondo S."/>
            <person name="Pangilinan J."/>
            <person name="Riley R."/>
            <person name="LaButti K."/>
            <person name="Andreopoulos B."/>
            <person name="Lipzen A."/>
            <person name="Chen C."/>
            <person name="Yanf M."/>
            <person name="Daum C."/>
            <person name="Ng V."/>
            <person name="Clum A."/>
            <person name="Steindorff A."/>
            <person name="Ohm R."/>
            <person name="Martin F."/>
            <person name="Silar P."/>
            <person name="Natvig D."/>
            <person name="Lalanne C."/>
            <person name="Gautier V."/>
            <person name="Ament-velasquez S.L."/>
            <person name="Kruys A."/>
            <person name="Hutchinson M.I."/>
            <person name="Powell A.J."/>
            <person name="Barry K."/>
            <person name="Miller A.N."/>
            <person name="Grigoriev I.V."/>
            <person name="Debuchy R."/>
            <person name="Gladieux P."/>
            <person name="Thoren M.H."/>
            <person name="Johannesson H."/>
        </authorList>
    </citation>
    <scope>NUCLEOTIDE SEQUENCE</scope>
    <source>
        <strain evidence="2">FGSC 1904</strain>
    </source>
</reference>
<keyword evidence="1" id="KW-0732">Signal</keyword>
<evidence type="ECO:0000313" key="2">
    <source>
        <dbReference type="EMBL" id="KAK3388266.1"/>
    </source>
</evidence>
<gene>
    <name evidence="2" type="ORF">B0T20DRAFT_103106</name>
</gene>
<dbReference type="Proteomes" id="UP001281003">
    <property type="component" value="Unassembled WGS sequence"/>
</dbReference>
<accession>A0AAE0U2B9</accession>
<keyword evidence="3" id="KW-1185">Reference proteome</keyword>
<evidence type="ECO:0008006" key="4">
    <source>
        <dbReference type="Google" id="ProtNLM"/>
    </source>
</evidence>
<dbReference type="AlphaFoldDB" id="A0AAE0U2B9"/>
<organism evidence="2 3">
    <name type="scientific">Sordaria brevicollis</name>
    <dbReference type="NCBI Taxonomy" id="83679"/>
    <lineage>
        <taxon>Eukaryota</taxon>
        <taxon>Fungi</taxon>
        <taxon>Dikarya</taxon>
        <taxon>Ascomycota</taxon>
        <taxon>Pezizomycotina</taxon>
        <taxon>Sordariomycetes</taxon>
        <taxon>Sordariomycetidae</taxon>
        <taxon>Sordariales</taxon>
        <taxon>Sordariaceae</taxon>
        <taxon>Sordaria</taxon>
    </lineage>
</organism>
<proteinExistence type="predicted"/>
<name>A0AAE0U2B9_SORBR</name>
<dbReference type="EMBL" id="JAUTDP010000016">
    <property type="protein sequence ID" value="KAK3388266.1"/>
    <property type="molecule type" value="Genomic_DNA"/>
</dbReference>
<sequence>MQLNKTLAILTLLGAAQAAAIPPVAVIGPDVEVIKGGEGEQTTDVINRVIWWKREEEDGDKQTMDMINRVAWWKREAEAEPGKEVKEGEQTTDMINRTVWWKRGGEKEDEQSTDMIDRIAWWKRDGAANQDE</sequence>
<evidence type="ECO:0000256" key="1">
    <source>
        <dbReference type="SAM" id="SignalP"/>
    </source>
</evidence>
<evidence type="ECO:0000313" key="3">
    <source>
        <dbReference type="Proteomes" id="UP001281003"/>
    </source>
</evidence>
<feature type="signal peptide" evidence="1">
    <location>
        <begin position="1"/>
        <end position="18"/>
    </location>
</feature>
<comment type="caution">
    <text evidence="2">The sequence shown here is derived from an EMBL/GenBank/DDBJ whole genome shotgun (WGS) entry which is preliminary data.</text>
</comment>
<reference evidence="2" key="1">
    <citation type="journal article" date="2023" name="Mol. Phylogenet. Evol.">
        <title>Genome-scale phylogeny and comparative genomics of the fungal order Sordariales.</title>
        <authorList>
            <person name="Hensen N."/>
            <person name="Bonometti L."/>
            <person name="Westerberg I."/>
            <person name="Brannstrom I.O."/>
            <person name="Guillou S."/>
            <person name="Cros-Aarteil S."/>
            <person name="Calhoun S."/>
            <person name="Haridas S."/>
            <person name="Kuo A."/>
            <person name="Mondo S."/>
            <person name="Pangilinan J."/>
            <person name="Riley R."/>
            <person name="LaButti K."/>
            <person name="Andreopoulos B."/>
            <person name="Lipzen A."/>
            <person name="Chen C."/>
            <person name="Yan M."/>
            <person name="Daum C."/>
            <person name="Ng V."/>
            <person name="Clum A."/>
            <person name="Steindorff A."/>
            <person name="Ohm R.A."/>
            <person name="Martin F."/>
            <person name="Silar P."/>
            <person name="Natvig D.O."/>
            <person name="Lalanne C."/>
            <person name="Gautier V."/>
            <person name="Ament-Velasquez S.L."/>
            <person name="Kruys A."/>
            <person name="Hutchinson M.I."/>
            <person name="Powell A.J."/>
            <person name="Barry K."/>
            <person name="Miller A.N."/>
            <person name="Grigoriev I.V."/>
            <person name="Debuchy R."/>
            <person name="Gladieux P."/>
            <person name="Hiltunen Thoren M."/>
            <person name="Johannesson H."/>
        </authorList>
    </citation>
    <scope>NUCLEOTIDE SEQUENCE</scope>
    <source>
        <strain evidence="2">FGSC 1904</strain>
    </source>
</reference>
<protein>
    <recommendedName>
        <fullName evidence="4">Mating factor alpha</fullName>
    </recommendedName>
</protein>
<feature type="chain" id="PRO_5042217992" description="Mating factor alpha" evidence="1">
    <location>
        <begin position="19"/>
        <end position="132"/>
    </location>
</feature>